<protein>
    <submittedName>
        <fullName evidence="2">Uncharacterized protein</fullName>
    </submittedName>
</protein>
<organism evidence="2 3">
    <name type="scientific">Aldrovandia affinis</name>
    <dbReference type="NCBI Taxonomy" id="143900"/>
    <lineage>
        <taxon>Eukaryota</taxon>
        <taxon>Metazoa</taxon>
        <taxon>Chordata</taxon>
        <taxon>Craniata</taxon>
        <taxon>Vertebrata</taxon>
        <taxon>Euteleostomi</taxon>
        <taxon>Actinopterygii</taxon>
        <taxon>Neopterygii</taxon>
        <taxon>Teleostei</taxon>
        <taxon>Notacanthiformes</taxon>
        <taxon>Halosauridae</taxon>
        <taxon>Aldrovandia</taxon>
    </lineage>
</organism>
<dbReference type="Proteomes" id="UP001221898">
    <property type="component" value="Unassembled WGS sequence"/>
</dbReference>
<feature type="compositionally biased region" description="Low complexity" evidence="1">
    <location>
        <begin position="32"/>
        <end position="42"/>
    </location>
</feature>
<dbReference type="EMBL" id="JAINUG010000086">
    <property type="protein sequence ID" value="KAJ8398957.1"/>
    <property type="molecule type" value="Genomic_DNA"/>
</dbReference>
<gene>
    <name evidence="2" type="ORF">AAFF_G00416240</name>
</gene>
<accession>A0AAD7SAD2</accession>
<reference evidence="2" key="1">
    <citation type="journal article" date="2023" name="Science">
        <title>Genome structures resolve the early diversification of teleost fishes.</title>
        <authorList>
            <person name="Parey E."/>
            <person name="Louis A."/>
            <person name="Montfort J."/>
            <person name="Bouchez O."/>
            <person name="Roques C."/>
            <person name="Iampietro C."/>
            <person name="Lluch J."/>
            <person name="Castinel A."/>
            <person name="Donnadieu C."/>
            <person name="Desvignes T."/>
            <person name="Floi Bucao C."/>
            <person name="Jouanno E."/>
            <person name="Wen M."/>
            <person name="Mejri S."/>
            <person name="Dirks R."/>
            <person name="Jansen H."/>
            <person name="Henkel C."/>
            <person name="Chen W.J."/>
            <person name="Zahm M."/>
            <person name="Cabau C."/>
            <person name="Klopp C."/>
            <person name="Thompson A.W."/>
            <person name="Robinson-Rechavi M."/>
            <person name="Braasch I."/>
            <person name="Lecointre G."/>
            <person name="Bobe J."/>
            <person name="Postlethwait J.H."/>
            <person name="Berthelot C."/>
            <person name="Roest Crollius H."/>
            <person name="Guiguen Y."/>
        </authorList>
    </citation>
    <scope>NUCLEOTIDE SEQUENCE</scope>
    <source>
        <strain evidence="2">NC1722</strain>
    </source>
</reference>
<evidence type="ECO:0000313" key="3">
    <source>
        <dbReference type="Proteomes" id="UP001221898"/>
    </source>
</evidence>
<comment type="caution">
    <text evidence="2">The sequence shown here is derived from an EMBL/GenBank/DDBJ whole genome shotgun (WGS) entry which is preliminary data.</text>
</comment>
<evidence type="ECO:0000313" key="2">
    <source>
        <dbReference type="EMBL" id="KAJ8398957.1"/>
    </source>
</evidence>
<dbReference type="AlphaFoldDB" id="A0AAD7SAD2"/>
<feature type="region of interest" description="Disordered" evidence="1">
    <location>
        <begin position="1"/>
        <end position="82"/>
    </location>
</feature>
<name>A0AAD7SAD2_9TELE</name>
<sequence length="129" mass="13677">MQSDANETGAWQGAPLQRPAITSTVGERERLLSSAPSLLLHATHSRGRVHKPTAGRKPHFGTDRASEGGLPSPGNGKMKGGRGNWAAFIAETSAHLSLRGPLVKTKWLADVQTVVRVGGGGRLSFIPRH</sequence>
<evidence type="ECO:0000256" key="1">
    <source>
        <dbReference type="SAM" id="MobiDB-lite"/>
    </source>
</evidence>
<feature type="compositionally biased region" description="Basic residues" evidence="1">
    <location>
        <begin position="43"/>
        <end position="59"/>
    </location>
</feature>
<keyword evidence="3" id="KW-1185">Reference proteome</keyword>
<proteinExistence type="predicted"/>